<name>A0A1I5TLA6_9PSEU</name>
<evidence type="ECO:0000313" key="2">
    <source>
        <dbReference type="EMBL" id="SFP83803.1"/>
    </source>
</evidence>
<dbReference type="AlphaFoldDB" id="A0A1I5TLA6"/>
<evidence type="ECO:0000313" key="3">
    <source>
        <dbReference type="Proteomes" id="UP000199137"/>
    </source>
</evidence>
<dbReference type="EMBL" id="FOWC01000007">
    <property type="protein sequence ID" value="SFP83803.1"/>
    <property type="molecule type" value="Genomic_DNA"/>
</dbReference>
<dbReference type="Gene3D" id="3.40.50.720">
    <property type="entry name" value="NAD(P)-binding Rossmann-like Domain"/>
    <property type="match status" value="1"/>
</dbReference>
<sequence length="277" mass="28593">MIVVFGATGTVGSEVVAGLAAAGEPVRAFSRNPTAFPGGVQAARGDLEDPASVLAALDGADRAFVLTTGPRAWVHDTTVADAARRTGTRCLVKLSTVAAATPTTNSYAIAAAKGEQAVATSGAEWTVVRAAAFMSNVRQWLWSVESEGVVYAPFGTIPRAVVDPRDVAAVAVSALTSAEHHGRTYTVTGPEALTAAEQVERLAARVGRPLRCVDAPAEPVRAAMVDAGMDPEHVDGLLASQADPDPARGGVPLPTVHEVTGRPPRTFDAWLGDNLGR</sequence>
<dbReference type="PANTHER" id="PTHR43162">
    <property type="match status" value="1"/>
</dbReference>
<dbReference type="SUPFAM" id="SSF51735">
    <property type="entry name" value="NAD(P)-binding Rossmann-fold domains"/>
    <property type="match status" value="1"/>
</dbReference>
<dbReference type="Gene3D" id="3.90.25.10">
    <property type="entry name" value="UDP-galactose 4-epimerase, domain 1"/>
    <property type="match status" value="1"/>
</dbReference>
<dbReference type="Pfam" id="PF13460">
    <property type="entry name" value="NAD_binding_10"/>
    <property type="match status" value="1"/>
</dbReference>
<evidence type="ECO:0000259" key="1">
    <source>
        <dbReference type="Pfam" id="PF13460"/>
    </source>
</evidence>
<dbReference type="InterPro" id="IPR016040">
    <property type="entry name" value="NAD(P)-bd_dom"/>
</dbReference>
<dbReference type="PANTHER" id="PTHR43162:SF1">
    <property type="entry name" value="PRESTALK A DIFFERENTIATION PROTEIN A"/>
    <property type="match status" value="1"/>
</dbReference>
<protein>
    <submittedName>
        <fullName evidence="2">Uncharacterized conserved protein YbjT, contains NAD(P)-binding and DUF2867 domains</fullName>
    </submittedName>
</protein>
<accession>A0A1I5TLA6</accession>
<feature type="domain" description="NAD(P)-binding" evidence="1">
    <location>
        <begin position="6"/>
        <end position="177"/>
    </location>
</feature>
<dbReference type="InterPro" id="IPR051604">
    <property type="entry name" value="Ergot_Alk_Oxidoreductase"/>
</dbReference>
<dbReference type="OrthoDB" id="3207931at2"/>
<dbReference type="RefSeq" id="WP_093574914.1">
    <property type="nucleotide sequence ID" value="NZ_FOWC01000007.1"/>
</dbReference>
<reference evidence="3" key="1">
    <citation type="submission" date="2016-10" db="EMBL/GenBank/DDBJ databases">
        <authorList>
            <person name="Varghese N."/>
            <person name="Submissions S."/>
        </authorList>
    </citation>
    <scope>NUCLEOTIDE SEQUENCE [LARGE SCALE GENOMIC DNA]</scope>
    <source>
        <strain evidence="3">DSM 44637</strain>
    </source>
</reference>
<gene>
    <name evidence="2" type="ORF">SAMN05421854_107148</name>
</gene>
<dbReference type="STRING" id="112413.SAMN05421854_107148"/>
<proteinExistence type="predicted"/>
<dbReference type="Proteomes" id="UP000199137">
    <property type="component" value="Unassembled WGS sequence"/>
</dbReference>
<organism evidence="2 3">
    <name type="scientific">Amycolatopsis rubida</name>
    <dbReference type="NCBI Taxonomy" id="112413"/>
    <lineage>
        <taxon>Bacteria</taxon>
        <taxon>Bacillati</taxon>
        <taxon>Actinomycetota</taxon>
        <taxon>Actinomycetes</taxon>
        <taxon>Pseudonocardiales</taxon>
        <taxon>Pseudonocardiaceae</taxon>
        <taxon>Amycolatopsis</taxon>
    </lineage>
</organism>
<dbReference type="InterPro" id="IPR036291">
    <property type="entry name" value="NAD(P)-bd_dom_sf"/>
</dbReference>